<name>A0A1U9XH94_ECOLX</name>
<keyword evidence="1" id="KW-0614">Plasmid</keyword>
<geneLocation type="plasmid" evidence="1">
    <name>pGD80-2</name>
</geneLocation>
<protein>
    <submittedName>
        <fullName evidence="1">Uncharacterized protein</fullName>
    </submittedName>
</protein>
<proteinExistence type="predicted"/>
<reference evidence="1" key="1">
    <citation type="submission" date="2016-10" db="EMBL/GenBank/DDBJ databases">
        <authorList>
            <person name="Sun J."/>
        </authorList>
    </citation>
    <scope>NUCLEOTIDE SEQUENCE</scope>
    <source>
        <strain evidence="1">GD80</strain>
        <plasmid evidence="1">pGD80-2</plasmid>
    </source>
</reference>
<evidence type="ECO:0000313" key="1">
    <source>
        <dbReference type="EMBL" id="AQZ20843.1"/>
    </source>
</evidence>
<dbReference type="EMBL" id="KY075659">
    <property type="protein sequence ID" value="AQZ20843.1"/>
    <property type="molecule type" value="Genomic_DNA"/>
</dbReference>
<dbReference type="AlphaFoldDB" id="A0A1U9XH94"/>
<organism evidence="1">
    <name type="scientific">Escherichia coli</name>
    <dbReference type="NCBI Taxonomy" id="562"/>
    <lineage>
        <taxon>Bacteria</taxon>
        <taxon>Pseudomonadati</taxon>
        <taxon>Pseudomonadota</taxon>
        <taxon>Gammaproteobacteria</taxon>
        <taxon>Enterobacterales</taxon>
        <taxon>Enterobacteriaceae</taxon>
        <taxon>Escherichia</taxon>
    </lineage>
</organism>
<sequence>MSQNVLLEEKIIRLVLSELGHPVEGERLFLLSHDPSLTEEIMRLKERIESLAQGLSARVSEGYNDAEIAPRQHPAFPISNKRS</sequence>
<gene>
    <name evidence="1" type="ORF">pGD80-2_00200</name>
</gene>
<accession>A0A1U9XH94</accession>